<dbReference type="AlphaFoldDB" id="A0AAV9WN45"/>
<gene>
    <name evidence="3" type="ORF">TWF481_000513</name>
</gene>
<dbReference type="InterPro" id="IPR032675">
    <property type="entry name" value="LRR_dom_sf"/>
</dbReference>
<dbReference type="Gene3D" id="3.80.10.10">
    <property type="entry name" value="Ribonuclease Inhibitor"/>
    <property type="match status" value="1"/>
</dbReference>
<comment type="caution">
    <text evidence="3">The sequence shown here is derived from an EMBL/GenBank/DDBJ whole genome shotgun (WGS) entry which is preliminary data.</text>
</comment>
<evidence type="ECO:0000313" key="3">
    <source>
        <dbReference type="EMBL" id="KAK6511598.1"/>
    </source>
</evidence>
<dbReference type="SUPFAM" id="SSF52047">
    <property type="entry name" value="RNI-like"/>
    <property type="match status" value="1"/>
</dbReference>
<dbReference type="EMBL" id="JAVHJL010000001">
    <property type="protein sequence ID" value="KAK6511598.1"/>
    <property type="molecule type" value="Genomic_DNA"/>
</dbReference>
<dbReference type="Proteomes" id="UP001370758">
    <property type="component" value="Unassembled WGS sequence"/>
</dbReference>
<dbReference type="InterPro" id="IPR001810">
    <property type="entry name" value="F-box_dom"/>
</dbReference>
<sequence>MAQPATLAALPEEILLQILIYVSNSTTDSLAVLHTSKRLSRIIKPLLYRTILLPARKVCYAYGSKGVQDRILSVASNIDFIAQYIQDFGLCRGETALKTPIRGIEYQVVSGIQSLLTKVPPGQLLSFRWDIHARCPAKLIHHLHDHQRNLETLIIYHRSFNHFVQPPYFTFNLLNFKNLCHLCIYGYMPKPEYERLTAQLPTILQTLKTLVVVQLRPGHHLQQAQWPSRFIDRMTGRSPKSYELIYPSLETFAYDNNDAFTISLFAALSLESISQLPNLRALHSRFFLTTRLIVNFDPRVPILLQTLEVWWCNMRLLSKFLLAFQGLVNLDILVPQPEDFIDAAPILHHATSLRSLALWKVRSIATQGPFMVPMPHSLMMSLGKGLQKLEEFCATLHPDYDPFKEHLFPNLKLLWAYNSDTRDLSPPDIMPKHPWMPPQLKRAKDRPEWTRKNTLLQRDLSAYPDLTIPKTLKAVAFGHFQRVFGGSIQVNGVFHREDVDDEVGESGNNIISWRRIAMGDLVKKYPDLLSPYEATFGVPLMERYAPGPGFSV</sequence>
<dbReference type="PROSITE" id="PS50181">
    <property type="entry name" value="FBOX"/>
    <property type="match status" value="1"/>
</dbReference>
<organism evidence="3 4">
    <name type="scientific">Arthrobotrys musiformis</name>
    <dbReference type="NCBI Taxonomy" id="47236"/>
    <lineage>
        <taxon>Eukaryota</taxon>
        <taxon>Fungi</taxon>
        <taxon>Dikarya</taxon>
        <taxon>Ascomycota</taxon>
        <taxon>Pezizomycotina</taxon>
        <taxon>Orbiliomycetes</taxon>
        <taxon>Orbiliales</taxon>
        <taxon>Orbiliaceae</taxon>
        <taxon>Arthrobotrys</taxon>
    </lineage>
</organism>
<keyword evidence="4" id="KW-1185">Reference proteome</keyword>
<protein>
    <recommendedName>
        <fullName evidence="2">F-box domain-containing protein</fullName>
    </recommendedName>
</protein>
<evidence type="ECO:0000259" key="2">
    <source>
        <dbReference type="PROSITE" id="PS50181"/>
    </source>
</evidence>
<dbReference type="Pfam" id="PF12937">
    <property type="entry name" value="F-box-like"/>
    <property type="match status" value="1"/>
</dbReference>
<proteinExistence type="predicted"/>
<feature type="region of interest" description="Disordered" evidence="1">
    <location>
        <begin position="428"/>
        <end position="447"/>
    </location>
</feature>
<accession>A0AAV9WN45</accession>
<reference evidence="3 4" key="1">
    <citation type="submission" date="2023-08" db="EMBL/GenBank/DDBJ databases">
        <authorList>
            <person name="Palmer J.M."/>
        </authorList>
    </citation>
    <scope>NUCLEOTIDE SEQUENCE [LARGE SCALE GENOMIC DNA]</scope>
    <source>
        <strain evidence="3 4">TWF481</strain>
    </source>
</reference>
<evidence type="ECO:0000313" key="4">
    <source>
        <dbReference type="Proteomes" id="UP001370758"/>
    </source>
</evidence>
<feature type="domain" description="F-box" evidence="2">
    <location>
        <begin position="4"/>
        <end position="51"/>
    </location>
</feature>
<name>A0AAV9WN45_9PEZI</name>
<evidence type="ECO:0000256" key="1">
    <source>
        <dbReference type="SAM" id="MobiDB-lite"/>
    </source>
</evidence>